<evidence type="ECO:0000256" key="1">
    <source>
        <dbReference type="ARBA" id="ARBA00001947"/>
    </source>
</evidence>
<keyword evidence="3" id="KW-0963">Cytoplasm</keyword>
<dbReference type="EC" id="3.5.1.16" evidence="11"/>
<evidence type="ECO:0000313" key="11">
    <source>
        <dbReference type="EMBL" id="MEJ8472912.1"/>
    </source>
</evidence>
<organism evidence="11 12">
    <name type="scientific">Roseibium algae</name>
    <dbReference type="NCBI Taxonomy" id="3123038"/>
    <lineage>
        <taxon>Bacteria</taxon>
        <taxon>Pseudomonadati</taxon>
        <taxon>Pseudomonadota</taxon>
        <taxon>Alphaproteobacteria</taxon>
        <taxon>Hyphomicrobiales</taxon>
        <taxon>Stappiaceae</taxon>
        <taxon>Roseibium</taxon>
    </lineage>
</organism>
<keyword evidence="6" id="KW-0479">Metal-binding</keyword>
<comment type="similarity">
    <text evidence="2">Belongs to the peptidase M20A family. ArgE subfamily.</text>
</comment>
<dbReference type="NCBIfam" id="TIGR01892">
    <property type="entry name" value="AcOrn-deacetyl"/>
    <property type="match status" value="1"/>
</dbReference>
<evidence type="ECO:0000256" key="4">
    <source>
        <dbReference type="ARBA" id="ARBA00022571"/>
    </source>
</evidence>
<evidence type="ECO:0000313" key="12">
    <source>
        <dbReference type="Proteomes" id="UP001385499"/>
    </source>
</evidence>
<evidence type="ECO:0000256" key="9">
    <source>
        <dbReference type="ARBA" id="ARBA00023285"/>
    </source>
</evidence>
<dbReference type="Gene3D" id="3.30.70.360">
    <property type="match status" value="1"/>
</dbReference>
<dbReference type="PROSITE" id="PS00759">
    <property type="entry name" value="ARGE_DAPE_CPG2_2"/>
    <property type="match status" value="1"/>
</dbReference>
<comment type="caution">
    <text evidence="11">The sequence shown here is derived from an EMBL/GenBank/DDBJ whole genome shotgun (WGS) entry which is preliminary data.</text>
</comment>
<evidence type="ECO:0000256" key="5">
    <source>
        <dbReference type="ARBA" id="ARBA00022605"/>
    </source>
</evidence>
<dbReference type="Pfam" id="PF07687">
    <property type="entry name" value="M20_dimer"/>
    <property type="match status" value="1"/>
</dbReference>
<evidence type="ECO:0000259" key="10">
    <source>
        <dbReference type="Pfam" id="PF07687"/>
    </source>
</evidence>
<dbReference type="InterPro" id="IPR002933">
    <property type="entry name" value="Peptidase_M20"/>
</dbReference>
<dbReference type="PANTHER" id="PTHR43808:SF31">
    <property type="entry name" value="N-ACETYL-L-CITRULLINE DEACETYLASE"/>
    <property type="match status" value="1"/>
</dbReference>
<keyword evidence="7 11" id="KW-0378">Hydrolase</keyword>
<comment type="cofactor">
    <cofactor evidence="1">
        <name>Zn(2+)</name>
        <dbReference type="ChEBI" id="CHEBI:29105"/>
    </cofactor>
</comment>
<keyword evidence="8" id="KW-0862">Zinc</keyword>
<protein>
    <submittedName>
        <fullName evidence="11">Acetylornithine deacetylase</fullName>
        <ecNumber evidence="11">3.5.1.16</ecNumber>
    </submittedName>
</protein>
<evidence type="ECO:0000256" key="2">
    <source>
        <dbReference type="ARBA" id="ARBA00005691"/>
    </source>
</evidence>
<dbReference type="Pfam" id="PF01546">
    <property type="entry name" value="Peptidase_M20"/>
    <property type="match status" value="1"/>
</dbReference>
<dbReference type="InterPro" id="IPR001261">
    <property type="entry name" value="ArgE/DapE_CS"/>
</dbReference>
<dbReference type="Proteomes" id="UP001385499">
    <property type="component" value="Unassembled WGS sequence"/>
</dbReference>
<evidence type="ECO:0000256" key="7">
    <source>
        <dbReference type="ARBA" id="ARBA00022801"/>
    </source>
</evidence>
<keyword evidence="12" id="KW-1185">Reference proteome</keyword>
<dbReference type="GO" id="GO:0008777">
    <property type="term" value="F:acetylornithine deacetylase activity"/>
    <property type="evidence" value="ECO:0007669"/>
    <property type="project" value="UniProtKB-EC"/>
</dbReference>
<keyword evidence="5" id="KW-0028">Amino-acid biosynthesis</keyword>
<evidence type="ECO:0000256" key="8">
    <source>
        <dbReference type="ARBA" id="ARBA00022833"/>
    </source>
</evidence>
<evidence type="ECO:0000256" key="6">
    <source>
        <dbReference type="ARBA" id="ARBA00022723"/>
    </source>
</evidence>
<keyword evidence="4" id="KW-0055">Arginine biosynthesis</keyword>
<dbReference type="SUPFAM" id="SSF53187">
    <property type="entry name" value="Zn-dependent exopeptidases"/>
    <property type="match status" value="1"/>
</dbReference>
<evidence type="ECO:0000256" key="3">
    <source>
        <dbReference type="ARBA" id="ARBA00022490"/>
    </source>
</evidence>
<sequence length="390" mass="41845">MTLDTALPVRSAPQILADLVGFDTSTGNSNLPAIDYIEAYLNSYGVQGRRFYDETGAKANLLARVGPAEKPGYVLSGHTDVVPVEGQAWSSDPFVLREDEGRLYGRGSSDMKGFVACCLAKLPAMVSADLQTPLYLAFSYDEEIGCIGVRSMVADMAGWPTAPLGCFVGEPTAMEVVIGHKSKRSLRVTVSGKSGHSSLAPNFVNAIEYAAALIMKIREIGERLAQGLNDSLYDMPVTTSHVGKISGGTQLNIVPEECVFDFEFRALPEEDIDALVDEVKSYARDVLEPRMKTVDPECGISFAAISGIPGLATNVDEEIVGFTKYLAGKNGHSKVAYGTEAGLFRENAGIPTTVCGPGSIARAHKADEFITIKELEACEVFLDRLISHCS</sequence>
<keyword evidence="9" id="KW-0170">Cobalt</keyword>
<dbReference type="InterPro" id="IPR050072">
    <property type="entry name" value="Peptidase_M20A"/>
</dbReference>
<dbReference type="CDD" id="cd03894">
    <property type="entry name" value="M20_ArgE"/>
    <property type="match status" value="1"/>
</dbReference>
<dbReference type="EMBL" id="JBAKIA010000001">
    <property type="protein sequence ID" value="MEJ8472912.1"/>
    <property type="molecule type" value="Genomic_DNA"/>
</dbReference>
<proteinExistence type="inferred from homology"/>
<dbReference type="InterPro" id="IPR010169">
    <property type="entry name" value="AcOrn-deacetyl"/>
</dbReference>
<dbReference type="InterPro" id="IPR011650">
    <property type="entry name" value="Peptidase_M20_dimer"/>
</dbReference>
<dbReference type="Gene3D" id="3.40.630.10">
    <property type="entry name" value="Zn peptidases"/>
    <property type="match status" value="1"/>
</dbReference>
<dbReference type="NCBIfam" id="NF005710">
    <property type="entry name" value="PRK07522.1"/>
    <property type="match status" value="1"/>
</dbReference>
<dbReference type="InterPro" id="IPR036264">
    <property type="entry name" value="Bact_exopeptidase_dim_dom"/>
</dbReference>
<reference evidence="11 12" key="1">
    <citation type="submission" date="2024-02" db="EMBL/GenBank/DDBJ databases">
        <title>Roseibium algae sp. nov., isolated from marine alga (Grateloupia sp.), showing potential in myo-inositol conversion.</title>
        <authorList>
            <person name="Wang Y."/>
        </authorList>
    </citation>
    <scope>NUCLEOTIDE SEQUENCE [LARGE SCALE GENOMIC DNA]</scope>
    <source>
        <strain evidence="11 12">H3510</strain>
    </source>
</reference>
<name>A0ABU8TFH9_9HYPH</name>
<feature type="domain" description="Peptidase M20 dimerisation" evidence="10">
    <location>
        <begin position="178"/>
        <end position="288"/>
    </location>
</feature>
<dbReference type="RefSeq" id="WP_340272406.1">
    <property type="nucleotide sequence ID" value="NZ_JBAKIA010000001.1"/>
</dbReference>
<dbReference type="PANTHER" id="PTHR43808">
    <property type="entry name" value="ACETYLORNITHINE DEACETYLASE"/>
    <property type="match status" value="1"/>
</dbReference>
<gene>
    <name evidence="11" type="primary">argE</name>
    <name evidence="11" type="ORF">V6575_02325</name>
</gene>
<accession>A0ABU8TFH9</accession>
<dbReference type="SUPFAM" id="SSF55031">
    <property type="entry name" value="Bacterial exopeptidase dimerisation domain"/>
    <property type="match status" value="1"/>
</dbReference>